<gene>
    <name evidence="11" type="primary">RBM17</name>
    <name evidence="11" type="ORF">AVEN_80666_1</name>
</gene>
<dbReference type="InterPro" id="IPR034653">
    <property type="entry name" value="SPF45_RRM"/>
</dbReference>
<dbReference type="InterPro" id="IPR003954">
    <property type="entry name" value="RRM_euk-type"/>
</dbReference>
<keyword evidence="3" id="KW-0694">RNA-binding</keyword>
<evidence type="ECO:0000256" key="9">
    <source>
        <dbReference type="ARBA" id="ARBA00079492"/>
    </source>
</evidence>
<dbReference type="Gene3D" id="3.30.70.330">
    <property type="match status" value="1"/>
</dbReference>
<evidence type="ECO:0000256" key="6">
    <source>
        <dbReference type="ARBA" id="ARBA00065586"/>
    </source>
</evidence>
<dbReference type="GO" id="GO:0071011">
    <property type="term" value="C:precatalytic spliceosome"/>
    <property type="evidence" value="ECO:0007669"/>
    <property type="project" value="TreeGrafter"/>
</dbReference>
<name>A0A4Y2TVL1_ARAVE</name>
<dbReference type="InterPro" id="IPR012677">
    <property type="entry name" value="Nucleotide-bd_a/b_plait_sf"/>
</dbReference>
<dbReference type="GO" id="GO:0045292">
    <property type="term" value="P:mRNA cis splicing, via spliceosome"/>
    <property type="evidence" value="ECO:0007669"/>
    <property type="project" value="InterPro"/>
</dbReference>
<evidence type="ECO:0000313" key="12">
    <source>
        <dbReference type="Proteomes" id="UP000499080"/>
    </source>
</evidence>
<dbReference type="InterPro" id="IPR035979">
    <property type="entry name" value="RBD_domain_sf"/>
</dbReference>
<dbReference type="PANTHER" id="PTHR13288:SF8">
    <property type="entry name" value="SPLICING FACTOR 45"/>
    <property type="match status" value="1"/>
</dbReference>
<keyword evidence="5" id="KW-0539">Nucleus</keyword>
<dbReference type="SMART" id="SM00361">
    <property type="entry name" value="RRM_1"/>
    <property type="match status" value="1"/>
</dbReference>
<evidence type="ECO:0000256" key="3">
    <source>
        <dbReference type="ARBA" id="ARBA00022884"/>
    </source>
</evidence>
<accession>A0A4Y2TVL1</accession>
<dbReference type="AlphaFoldDB" id="A0A4Y2TVL1"/>
<dbReference type="EMBL" id="BGPR01031176">
    <property type="protein sequence ID" value="GBO04071.1"/>
    <property type="molecule type" value="Genomic_DNA"/>
</dbReference>
<evidence type="ECO:0000256" key="5">
    <source>
        <dbReference type="ARBA" id="ARBA00023242"/>
    </source>
</evidence>
<keyword evidence="12" id="KW-1185">Reference proteome</keyword>
<keyword evidence="4" id="KW-0508">mRNA splicing</keyword>
<dbReference type="GO" id="GO:0003723">
    <property type="term" value="F:RNA binding"/>
    <property type="evidence" value="ECO:0007669"/>
    <property type="project" value="UniProtKB-KW"/>
</dbReference>
<sequence>MVGPGEVDEDLEPETKEECGKYGEVIKCIIFELPSGPEDESVRIFIEFKRMESAIKAVVDLNGRYFGGRVVKASFYDVDKFQRLELAE</sequence>
<dbReference type="GO" id="GO:0000380">
    <property type="term" value="P:alternative mRNA splicing, via spliceosome"/>
    <property type="evidence" value="ECO:0007669"/>
    <property type="project" value="TreeGrafter"/>
</dbReference>
<proteinExistence type="predicted"/>
<reference evidence="11 12" key="1">
    <citation type="journal article" date="2019" name="Sci. Rep.">
        <title>Orb-weaving spider Araneus ventricosus genome elucidates the spidroin gene catalogue.</title>
        <authorList>
            <person name="Kono N."/>
            <person name="Nakamura H."/>
            <person name="Ohtoshi R."/>
            <person name="Moran D.A.P."/>
            <person name="Shinohara A."/>
            <person name="Yoshida Y."/>
            <person name="Fujiwara M."/>
            <person name="Mori M."/>
            <person name="Tomita M."/>
            <person name="Arakawa K."/>
        </authorList>
    </citation>
    <scope>NUCLEOTIDE SEQUENCE [LARGE SCALE GENOMIC DNA]</scope>
</reference>
<dbReference type="PANTHER" id="PTHR13288">
    <property type="entry name" value="SPLICING FACTOR 45 SPF45"/>
    <property type="match status" value="1"/>
</dbReference>
<comment type="subcellular location">
    <subcellularLocation>
        <location evidence="1">Nucleus</location>
    </subcellularLocation>
</comment>
<evidence type="ECO:0000259" key="10">
    <source>
        <dbReference type="SMART" id="SM00361"/>
    </source>
</evidence>
<dbReference type="Pfam" id="PF00076">
    <property type="entry name" value="RRM_1"/>
    <property type="match status" value="1"/>
</dbReference>
<dbReference type="OrthoDB" id="5411533at2759"/>
<dbReference type="InterPro" id="IPR040052">
    <property type="entry name" value="RBM17"/>
</dbReference>
<evidence type="ECO:0000256" key="4">
    <source>
        <dbReference type="ARBA" id="ARBA00023187"/>
    </source>
</evidence>
<evidence type="ECO:0000256" key="7">
    <source>
        <dbReference type="ARBA" id="ARBA00074919"/>
    </source>
</evidence>
<dbReference type="CDD" id="cd12647">
    <property type="entry name" value="RRM_UHM_SPF45"/>
    <property type="match status" value="1"/>
</dbReference>
<evidence type="ECO:0000313" key="11">
    <source>
        <dbReference type="EMBL" id="GBO04071.1"/>
    </source>
</evidence>
<organism evidence="11 12">
    <name type="scientific">Araneus ventricosus</name>
    <name type="common">Orbweaver spider</name>
    <name type="synonym">Epeira ventricosa</name>
    <dbReference type="NCBI Taxonomy" id="182803"/>
    <lineage>
        <taxon>Eukaryota</taxon>
        <taxon>Metazoa</taxon>
        <taxon>Ecdysozoa</taxon>
        <taxon>Arthropoda</taxon>
        <taxon>Chelicerata</taxon>
        <taxon>Arachnida</taxon>
        <taxon>Araneae</taxon>
        <taxon>Araneomorphae</taxon>
        <taxon>Entelegynae</taxon>
        <taxon>Araneoidea</taxon>
        <taxon>Araneidae</taxon>
        <taxon>Araneus</taxon>
    </lineage>
</organism>
<evidence type="ECO:0000256" key="1">
    <source>
        <dbReference type="ARBA" id="ARBA00004123"/>
    </source>
</evidence>
<dbReference type="FunFam" id="3.30.70.330:FF:000079">
    <property type="entry name" value="Putative splicing factor 45"/>
    <property type="match status" value="1"/>
</dbReference>
<protein>
    <recommendedName>
        <fullName evidence="7">Splicing factor 45</fullName>
    </recommendedName>
    <alternativeName>
        <fullName evidence="9">45 kDa-splicing factor</fullName>
    </alternativeName>
    <alternativeName>
        <fullName evidence="8">RNA-binding motif protein 17</fullName>
    </alternativeName>
</protein>
<dbReference type="Proteomes" id="UP000499080">
    <property type="component" value="Unassembled WGS sequence"/>
</dbReference>
<keyword evidence="2" id="KW-0507">mRNA processing</keyword>
<evidence type="ECO:0000256" key="8">
    <source>
        <dbReference type="ARBA" id="ARBA00075691"/>
    </source>
</evidence>
<dbReference type="InterPro" id="IPR000504">
    <property type="entry name" value="RRM_dom"/>
</dbReference>
<comment type="caution">
    <text evidence="11">The sequence shown here is derived from an EMBL/GenBank/DDBJ whole genome shotgun (WGS) entry which is preliminary data.</text>
</comment>
<evidence type="ECO:0000256" key="2">
    <source>
        <dbReference type="ARBA" id="ARBA00022664"/>
    </source>
</evidence>
<comment type="subunit">
    <text evidence="6">Binds SXL. Associates with the spliceosome. Interacts with SF3B1, SF1 and U2AF2.</text>
</comment>
<dbReference type="SUPFAM" id="SSF54928">
    <property type="entry name" value="RNA-binding domain, RBD"/>
    <property type="match status" value="1"/>
</dbReference>
<feature type="domain" description="RNA recognition motif" evidence="10">
    <location>
        <begin position="1"/>
        <end position="74"/>
    </location>
</feature>